<evidence type="ECO:0000313" key="1">
    <source>
        <dbReference type="EMBL" id="EGG53754.1"/>
    </source>
</evidence>
<dbReference type="AlphaFoldDB" id="F3QL84"/>
<gene>
    <name evidence="1" type="ORF">HMPREF9439_01702</name>
</gene>
<protein>
    <submittedName>
        <fullName evidence="1">Uncharacterized protein</fullName>
    </submittedName>
</protein>
<reference evidence="1 2" key="1">
    <citation type="submission" date="2011-02" db="EMBL/GenBank/DDBJ databases">
        <authorList>
            <person name="Weinstock G."/>
            <person name="Sodergren E."/>
            <person name="Clifton S."/>
            <person name="Fulton L."/>
            <person name="Fulton B."/>
            <person name="Courtney L."/>
            <person name="Fronick C."/>
            <person name="Harrison M."/>
            <person name="Strong C."/>
            <person name="Farmer C."/>
            <person name="Delahaunty K."/>
            <person name="Markovic C."/>
            <person name="Hall O."/>
            <person name="Minx P."/>
            <person name="Tomlinson C."/>
            <person name="Mitreva M."/>
            <person name="Hou S."/>
            <person name="Chen J."/>
            <person name="Wollam A."/>
            <person name="Pepin K.H."/>
            <person name="Johnson M."/>
            <person name="Bhonagiri V."/>
            <person name="Zhang X."/>
            <person name="Suruliraj S."/>
            <person name="Warren W."/>
            <person name="Chinwalla A."/>
            <person name="Mardis E.R."/>
            <person name="Wilson R.K."/>
        </authorList>
    </citation>
    <scope>NUCLEOTIDE SEQUENCE [LARGE SCALE GENOMIC DNA]</scope>
    <source>
        <strain evidence="1 2">YIT 11859</strain>
    </source>
</reference>
<dbReference type="HOGENOM" id="CLU_3138719_0_0_4"/>
<name>F3QL84_9BURK</name>
<proteinExistence type="predicted"/>
<keyword evidence="2" id="KW-1185">Reference proteome</keyword>
<evidence type="ECO:0000313" key="2">
    <source>
        <dbReference type="Proteomes" id="UP000005156"/>
    </source>
</evidence>
<accession>F3QL84</accession>
<dbReference type="Proteomes" id="UP000005156">
    <property type="component" value="Unassembled WGS sequence"/>
</dbReference>
<comment type="caution">
    <text evidence="1">The sequence shown here is derived from an EMBL/GenBank/DDBJ whole genome shotgun (WGS) entry which is preliminary data.</text>
</comment>
<dbReference type="EMBL" id="AFBP01000051">
    <property type="protein sequence ID" value="EGG53754.1"/>
    <property type="molecule type" value="Genomic_DNA"/>
</dbReference>
<organism evidence="1 2">
    <name type="scientific">Parasutterella excrementihominis YIT 11859</name>
    <dbReference type="NCBI Taxonomy" id="762966"/>
    <lineage>
        <taxon>Bacteria</taxon>
        <taxon>Pseudomonadati</taxon>
        <taxon>Pseudomonadota</taxon>
        <taxon>Betaproteobacteria</taxon>
        <taxon>Burkholderiales</taxon>
        <taxon>Sutterellaceae</taxon>
        <taxon>Parasutterella</taxon>
    </lineage>
</organism>
<sequence length="49" mass="5309">MFSLRLPSTLVFRFGILRMTHSPAVFDGYSPEAVTQSPLLGLAPGFGLL</sequence>